<name>A0ABT3FYM2_9BACT</name>
<feature type="transmembrane region" description="Helical" evidence="1">
    <location>
        <begin position="247"/>
        <end position="265"/>
    </location>
</feature>
<keyword evidence="1" id="KW-0812">Transmembrane</keyword>
<keyword evidence="4" id="KW-1185">Reference proteome</keyword>
<dbReference type="RefSeq" id="WP_264511332.1">
    <property type="nucleotide sequence ID" value="NZ_JAPDDR010000002.1"/>
</dbReference>
<dbReference type="InterPro" id="IPR050879">
    <property type="entry name" value="Acyltransferase_3"/>
</dbReference>
<feature type="transmembrane region" description="Helical" evidence="1">
    <location>
        <begin position="277"/>
        <end position="295"/>
    </location>
</feature>
<keyword evidence="3" id="KW-0012">Acyltransferase</keyword>
<keyword evidence="3" id="KW-0808">Transferase</keyword>
<proteinExistence type="predicted"/>
<keyword evidence="1" id="KW-0472">Membrane</keyword>
<dbReference type="GO" id="GO:0016746">
    <property type="term" value="F:acyltransferase activity"/>
    <property type="evidence" value="ECO:0007669"/>
    <property type="project" value="UniProtKB-KW"/>
</dbReference>
<reference evidence="3" key="1">
    <citation type="submission" date="2022-10" db="EMBL/GenBank/DDBJ databases">
        <title>Luteolibacter sp. GHJ8, whole genome shotgun sequencing project.</title>
        <authorList>
            <person name="Zhao G."/>
            <person name="Shen L."/>
        </authorList>
    </citation>
    <scope>NUCLEOTIDE SEQUENCE</scope>
    <source>
        <strain evidence="3">GHJ8</strain>
    </source>
</reference>
<feature type="domain" description="Acyltransferase 3" evidence="2">
    <location>
        <begin position="27"/>
        <end position="366"/>
    </location>
</feature>
<dbReference type="InterPro" id="IPR002656">
    <property type="entry name" value="Acyl_transf_3_dom"/>
</dbReference>
<feature type="transmembrane region" description="Helical" evidence="1">
    <location>
        <begin position="104"/>
        <end position="123"/>
    </location>
</feature>
<keyword evidence="1" id="KW-1133">Transmembrane helix</keyword>
<comment type="caution">
    <text evidence="3">The sequence shown here is derived from an EMBL/GenBank/DDBJ whole genome shotgun (WGS) entry which is preliminary data.</text>
</comment>
<accession>A0ABT3FYM2</accession>
<dbReference type="PANTHER" id="PTHR23028">
    <property type="entry name" value="ACETYLTRANSFERASE"/>
    <property type="match status" value="1"/>
</dbReference>
<feature type="transmembrane region" description="Helical" evidence="1">
    <location>
        <begin position="159"/>
        <end position="177"/>
    </location>
</feature>
<feature type="transmembrane region" description="Helical" evidence="1">
    <location>
        <begin position="184"/>
        <end position="203"/>
    </location>
</feature>
<dbReference type="Pfam" id="PF01757">
    <property type="entry name" value="Acyl_transf_3"/>
    <property type="match status" value="1"/>
</dbReference>
<organism evidence="3 4">
    <name type="scientific">Luteolibacter rhizosphaerae</name>
    <dbReference type="NCBI Taxonomy" id="2989719"/>
    <lineage>
        <taxon>Bacteria</taxon>
        <taxon>Pseudomonadati</taxon>
        <taxon>Verrucomicrobiota</taxon>
        <taxon>Verrucomicrobiia</taxon>
        <taxon>Verrucomicrobiales</taxon>
        <taxon>Verrucomicrobiaceae</taxon>
        <taxon>Luteolibacter</taxon>
    </lineage>
</organism>
<dbReference type="Proteomes" id="UP001165653">
    <property type="component" value="Unassembled WGS sequence"/>
</dbReference>
<dbReference type="PANTHER" id="PTHR23028:SF53">
    <property type="entry name" value="ACYL_TRANSF_3 DOMAIN-CONTAINING PROTEIN"/>
    <property type="match status" value="1"/>
</dbReference>
<gene>
    <name evidence="3" type="ORF">OJ996_03790</name>
</gene>
<evidence type="ECO:0000256" key="1">
    <source>
        <dbReference type="SAM" id="Phobius"/>
    </source>
</evidence>
<feature type="transmembrane region" description="Helical" evidence="1">
    <location>
        <begin position="347"/>
        <end position="373"/>
    </location>
</feature>
<evidence type="ECO:0000313" key="3">
    <source>
        <dbReference type="EMBL" id="MCW1912682.1"/>
    </source>
</evidence>
<sequence>MNLEKTLPLAEPQSAATHEVRPTLAVLDGVRGISILMVLLHHVLLLPAPAHKVDVLIERATRPLWTGVDLLFLLSGFLITKSLLETPGSPSIGHFYLRRSLRILPLYLVSLLLFLVVFPAIPWEGFESYRTLDGPGARSFWLGFMNYHYSHESAPGNLGHFWSLCVEIHFYLIWPLFLLPFRRALIPLCVCGILLVAALRILSIKTGYWTPDLGYHASHLRFDALLWGALVYGLDRSYRESPAWGRWLPRLLPLAGIAASVFLVVGRTRSSHLGNLLGFPAVDLAFAIFLLLILQRSSGLFHGVLCTSFVRLSGKLSYALYVFHYPVLLLCKEWIFQGSFPAWNGMIWPAALLTGAVAVPLTFLLAWLSWHLLEKPCLSLKRHFA</sequence>
<evidence type="ECO:0000259" key="2">
    <source>
        <dbReference type="Pfam" id="PF01757"/>
    </source>
</evidence>
<protein>
    <submittedName>
        <fullName evidence="3">Acyltransferase</fullName>
    </submittedName>
</protein>
<evidence type="ECO:0000313" key="4">
    <source>
        <dbReference type="Proteomes" id="UP001165653"/>
    </source>
</evidence>
<dbReference type="EMBL" id="JAPDDR010000002">
    <property type="protein sequence ID" value="MCW1912682.1"/>
    <property type="molecule type" value="Genomic_DNA"/>
</dbReference>